<evidence type="ECO:0000259" key="1">
    <source>
        <dbReference type="Pfam" id="PF19259"/>
    </source>
</evidence>
<feature type="domain" description="Ty3 transposon capsid-like protein" evidence="1">
    <location>
        <begin position="81"/>
        <end position="216"/>
    </location>
</feature>
<dbReference type="InterPro" id="IPR045358">
    <property type="entry name" value="Ty3_capsid"/>
</dbReference>
<protein>
    <recommendedName>
        <fullName evidence="1">Ty3 transposon capsid-like protein domain-containing protein</fullName>
    </recommendedName>
</protein>
<dbReference type="EMBL" id="CAMGYJ010000007">
    <property type="protein sequence ID" value="CAI0446799.1"/>
    <property type="molecule type" value="Genomic_DNA"/>
</dbReference>
<reference evidence="2" key="1">
    <citation type="submission" date="2022-08" db="EMBL/GenBank/DDBJ databases">
        <authorList>
            <person name="Gutierrez-Valencia J."/>
        </authorList>
    </citation>
    <scope>NUCLEOTIDE SEQUENCE</scope>
</reference>
<accession>A0AAV0MJ59</accession>
<evidence type="ECO:0000313" key="2">
    <source>
        <dbReference type="EMBL" id="CAI0446799.1"/>
    </source>
</evidence>
<dbReference type="Proteomes" id="UP001154282">
    <property type="component" value="Unassembled WGS sequence"/>
</dbReference>
<dbReference type="AlphaFoldDB" id="A0AAV0MJ59"/>
<name>A0AAV0MJ59_9ROSI</name>
<sequence length="595" mass="66762">MLHGILPLGPVEATVGAVAPLEDQIGAEGILPLPQNHRVAEREPFQAAPARGNAHFLPRLEFPSFDGESPREWISKCDKLFETYAIPNDQKVNLAVLGFEQRAVVWFKGWNYGKRELLWEDFVVAVCQRFGNRTYGGVVAAFNKLRQRGSLTEYQEKFEELRSLMSQFNPALDEIFFISSFINGLEQELRLAMSMMQPQTLAEAYQQARLEEVAIETCKRKKQSHLGDYLEMDGDTRAVTVESFLSPNRVDGNGGLLAEKEYIPIVTPGSTVKEPGLFYSELQGVSNKHMEVAGYVYEDGRLDGCFVLVQPQGRGTGFDFKEPFKELCWTVIPFLDRLTHKGMKHRAEFLYGQPLDQSNVMLSGNDCIVKIPILGLTCTMVENTVVSNVPLMVVKNRAFFQQPRLVQVDDYSLESVSSGFGSSNGVDKVVLTMDATDLNQLGFTAAAIIPRELWLLLYYFRTSTITSRNSQMLLVWTLENAIKPGKWGICSFLKAASVEACFSYKGYELTSESVGCKGKPRHGYWGYGYRVFPTYYGVCVFSRGRGKCPDFREPYKDRNISQGSVCGCLYCRWQAIGAGCCGIVDGWQLIRHSLG</sequence>
<comment type="caution">
    <text evidence="2">The sequence shown here is derived from an EMBL/GenBank/DDBJ whole genome shotgun (WGS) entry which is preliminary data.</text>
</comment>
<dbReference type="Pfam" id="PF19259">
    <property type="entry name" value="Ty3_capsid"/>
    <property type="match status" value="1"/>
</dbReference>
<proteinExistence type="predicted"/>
<evidence type="ECO:0000313" key="3">
    <source>
        <dbReference type="Proteomes" id="UP001154282"/>
    </source>
</evidence>
<organism evidence="2 3">
    <name type="scientific">Linum tenue</name>
    <dbReference type="NCBI Taxonomy" id="586396"/>
    <lineage>
        <taxon>Eukaryota</taxon>
        <taxon>Viridiplantae</taxon>
        <taxon>Streptophyta</taxon>
        <taxon>Embryophyta</taxon>
        <taxon>Tracheophyta</taxon>
        <taxon>Spermatophyta</taxon>
        <taxon>Magnoliopsida</taxon>
        <taxon>eudicotyledons</taxon>
        <taxon>Gunneridae</taxon>
        <taxon>Pentapetalae</taxon>
        <taxon>rosids</taxon>
        <taxon>fabids</taxon>
        <taxon>Malpighiales</taxon>
        <taxon>Linaceae</taxon>
        <taxon>Linum</taxon>
    </lineage>
</organism>
<keyword evidence="3" id="KW-1185">Reference proteome</keyword>
<gene>
    <name evidence="2" type="ORF">LITE_LOCUS29152</name>
</gene>